<dbReference type="SMART" id="SM00091">
    <property type="entry name" value="PAS"/>
    <property type="match status" value="1"/>
</dbReference>
<dbReference type="SMART" id="SM00267">
    <property type="entry name" value="GGDEF"/>
    <property type="match status" value="1"/>
</dbReference>
<name>A0ABR9FW13_9GAMM</name>
<evidence type="ECO:0000256" key="1">
    <source>
        <dbReference type="ARBA" id="ARBA00012528"/>
    </source>
</evidence>
<evidence type="ECO:0000259" key="5">
    <source>
        <dbReference type="PROSITE" id="PS50887"/>
    </source>
</evidence>
<dbReference type="Pfam" id="PF08448">
    <property type="entry name" value="PAS_4"/>
    <property type="match status" value="1"/>
</dbReference>
<dbReference type="PROSITE" id="PS50887">
    <property type="entry name" value="GGDEF"/>
    <property type="match status" value="1"/>
</dbReference>
<keyword evidence="7" id="KW-1185">Reference proteome</keyword>
<dbReference type="RefSeq" id="WP_192537424.1">
    <property type="nucleotide sequence ID" value="NZ_RRZB01000008.1"/>
</dbReference>
<dbReference type="SUPFAM" id="SSF55785">
    <property type="entry name" value="PYP-like sensor domain (PAS domain)"/>
    <property type="match status" value="1"/>
</dbReference>
<reference evidence="6 7" key="1">
    <citation type="submission" date="2020-07" db="EMBL/GenBank/DDBJ databases">
        <title>Halophilic bacteria isolated from french cheeses.</title>
        <authorList>
            <person name="Kothe C.I."/>
            <person name="Farah-Kraiem B."/>
            <person name="Renault P."/>
            <person name="Dridi B."/>
        </authorList>
    </citation>
    <scope>NUCLEOTIDE SEQUENCE [LARGE SCALE GENOMIC DNA]</scope>
    <source>
        <strain evidence="6 7">FME20</strain>
    </source>
</reference>
<evidence type="ECO:0000313" key="6">
    <source>
        <dbReference type="EMBL" id="MBE0462843.1"/>
    </source>
</evidence>
<evidence type="ECO:0000256" key="2">
    <source>
        <dbReference type="ARBA" id="ARBA00034247"/>
    </source>
</evidence>
<protein>
    <recommendedName>
        <fullName evidence="1">diguanylate cyclase</fullName>
        <ecNumber evidence="1">2.7.7.65</ecNumber>
    </recommendedName>
</protein>
<proteinExistence type="predicted"/>
<dbReference type="NCBIfam" id="TIGR00229">
    <property type="entry name" value="sensory_box"/>
    <property type="match status" value="1"/>
</dbReference>
<dbReference type="InterPro" id="IPR000014">
    <property type="entry name" value="PAS"/>
</dbReference>
<dbReference type="InterPro" id="IPR013656">
    <property type="entry name" value="PAS_4"/>
</dbReference>
<sequence length="308" mass="34839">MLDINLEQVYQLFTRSKRNTENIIQTAPLGICVTSPDGYFEMVNSAYCQFYGYTESELIGKHFTQMVSPTYRDRLAALHDEFIQGDSNQELRQEWEVLNKKGEARTIIAEAARIEGDDGLPRKVTFIVDITERKQLEERLKLANERLDQLAHRDELTGLFNRRAGLKRLEEELQRCQRYESTLSVAIFDLDRFKTINDTYGHGIGDDVLKEVTSLVSQTLRTTDIQVRLGGEEFLVIMPQVDIRAAQRAIERVCNAVASTPFTKQQLIVTVSAGIACYVDTSNRCLLDRADNAMYQAKEAGGNGAVTA</sequence>
<dbReference type="EMBL" id="RRZB01000008">
    <property type="protein sequence ID" value="MBE0462843.1"/>
    <property type="molecule type" value="Genomic_DNA"/>
</dbReference>
<dbReference type="InterPro" id="IPR050469">
    <property type="entry name" value="Diguanylate_Cyclase"/>
</dbReference>
<dbReference type="Gene3D" id="3.30.70.270">
    <property type="match status" value="1"/>
</dbReference>
<dbReference type="InterPro" id="IPR000700">
    <property type="entry name" value="PAS-assoc_C"/>
</dbReference>
<dbReference type="Gene3D" id="3.30.450.20">
    <property type="entry name" value="PAS domain"/>
    <property type="match status" value="1"/>
</dbReference>
<dbReference type="InterPro" id="IPR035965">
    <property type="entry name" value="PAS-like_dom_sf"/>
</dbReference>
<dbReference type="PROSITE" id="PS50112">
    <property type="entry name" value="PAS"/>
    <property type="match status" value="1"/>
</dbReference>
<dbReference type="PANTHER" id="PTHR45138">
    <property type="entry name" value="REGULATORY COMPONENTS OF SENSORY TRANSDUCTION SYSTEM"/>
    <property type="match status" value="1"/>
</dbReference>
<accession>A0ABR9FW13</accession>
<dbReference type="SUPFAM" id="SSF55073">
    <property type="entry name" value="Nucleotide cyclase"/>
    <property type="match status" value="1"/>
</dbReference>
<dbReference type="PANTHER" id="PTHR45138:SF9">
    <property type="entry name" value="DIGUANYLATE CYCLASE DGCM-RELATED"/>
    <property type="match status" value="1"/>
</dbReference>
<dbReference type="PROSITE" id="PS50113">
    <property type="entry name" value="PAC"/>
    <property type="match status" value="1"/>
</dbReference>
<dbReference type="EC" id="2.7.7.65" evidence="1"/>
<dbReference type="CDD" id="cd00130">
    <property type="entry name" value="PAS"/>
    <property type="match status" value="1"/>
</dbReference>
<feature type="domain" description="GGDEF" evidence="5">
    <location>
        <begin position="181"/>
        <end position="308"/>
    </location>
</feature>
<dbReference type="CDD" id="cd01949">
    <property type="entry name" value="GGDEF"/>
    <property type="match status" value="1"/>
</dbReference>
<dbReference type="InterPro" id="IPR043128">
    <property type="entry name" value="Rev_trsase/Diguanyl_cyclase"/>
</dbReference>
<dbReference type="InterPro" id="IPR029787">
    <property type="entry name" value="Nucleotide_cyclase"/>
</dbReference>
<evidence type="ECO:0000313" key="7">
    <source>
        <dbReference type="Proteomes" id="UP001645038"/>
    </source>
</evidence>
<dbReference type="Pfam" id="PF00990">
    <property type="entry name" value="GGDEF"/>
    <property type="match status" value="1"/>
</dbReference>
<comment type="caution">
    <text evidence="6">The sequence shown here is derived from an EMBL/GenBank/DDBJ whole genome shotgun (WGS) entry which is preliminary data.</text>
</comment>
<feature type="domain" description="PAC" evidence="4">
    <location>
        <begin position="91"/>
        <end position="142"/>
    </location>
</feature>
<evidence type="ECO:0000259" key="3">
    <source>
        <dbReference type="PROSITE" id="PS50112"/>
    </source>
</evidence>
<evidence type="ECO:0000259" key="4">
    <source>
        <dbReference type="PROSITE" id="PS50113"/>
    </source>
</evidence>
<feature type="domain" description="PAS" evidence="3">
    <location>
        <begin position="16"/>
        <end position="86"/>
    </location>
</feature>
<dbReference type="InterPro" id="IPR000160">
    <property type="entry name" value="GGDEF_dom"/>
</dbReference>
<organism evidence="6 7">
    <name type="scientific">Halomonas colorata</name>
    <dbReference type="NCBI Taxonomy" id="2742615"/>
    <lineage>
        <taxon>Bacteria</taxon>
        <taxon>Pseudomonadati</taxon>
        <taxon>Pseudomonadota</taxon>
        <taxon>Gammaproteobacteria</taxon>
        <taxon>Oceanospirillales</taxon>
        <taxon>Halomonadaceae</taxon>
        <taxon>Halomonas</taxon>
    </lineage>
</organism>
<dbReference type="Proteomes" id="UP001645038">
    <property type="component" value="Unassembled WGS sequence"/>
</dbReference>
<dbReference type="NCBIfam" id="TIGR00254">
    <property type="entry name" value="GGDEF"/>
    <property type="match status" value="1"/>
</dbReference>
<gene>
    <name evidence="6" type="ORF">EI547_05145</name>
</gene>
<comment type="catalytic activity">
    <reaction evidence="2">
        <text>2 GTP = 3',3'-c-di-GMP + 2 diphosphate</text>
        <dbReference type="Rhea" id="RHEA:24898"/>
        <dbReference type="ChEBI" id="CHEBI:33019"/>
        <dbReference type="ChEBI" id="CHEBI:37565"/>
        <dbReference type="ChEBI" id="CHEBI:58805"/>
        <dbReference type="EC" id="2.7.7.65"/>
    </reaction>
</comment>